<dbReference type="PANTHER" id="PTHR43236">
    <property type="entry name" value="ANTITOXIN HIGA1"/>
    <property type="match status" value="1"/>
</dbReference>
<feature type="domain" description="IrrE N-terminal-like" evidence="1">
    <location>
        <begin position="32"/>
        <end position="154"/>
    </location>
</feature>
<dbReference type="Proteomes" id="UP000199437">
    <property type="component" value="Unassembled WGS sequence"/>
</dbReference>
<dbReference type="AlphaFoldDB" id="A0A1I0MQ05"/>
<reference evidence="3" key="1">
    <citation type="submission" date="2016-10" db="EMBL/GenBank/DDBJ databases">
        <authorList>
            <person name="Varghese N."/>
            <person name="Submissions S."/>
        </authorList>
    </citation>
    <scope>NUCLEOTIDE SEQUENCE [LARGE SCALE GENOMIC DNA]</scope>
    <source>
        <strain evidence="3">CGMCC 1.12402</strain>
    </source>
</reference>
<protein>
    <recommendedName>
        <fullName evidence="1">IrrE N-terminal-like domain-containing protein</fullName>
    </recommendedName>
</protein>
<dbReference type="InterPro" id="IPR052345">
    <property type="entry name" value="Rad_response_metalloprotease"/>
</dbReference>
<keyword evidence="3" id="KW-1185">Reference proteome</keyword>
<proteinExistence type="predicted"/>
<dbReference type="Pfam" id="PF06114">
    <property type="entry name" value="Peptidase_M78"/>
    <property type="match status" value="1"/>
</dbReference>
<dbReference type="InterPro" id="IPR010359">
    <property type="entry name" value="IrrE_HExxH"/>
</dbReference>
<dbReference type="GeneID" id="99985355"/>
<dbReference type="PANTHER" id="PTHR43236:SF2">
    <property type="entry name" value="BLL0069 PROTEIN"/>
    <property type="match status" value="1"/>
</dbReference>
<evidence type="ECO:0000313" key="2">
    <source>
        <dbReference type="EMBL" id="SEV90644.1"/>
    </source>
</evidence>
<dbReference type="EMBL" id="FOIR01000001">
    <property type="protein sequence ID" value="SEV90644.1"/>
    <property type="molecule type" value="Genomic_DNA"/>
</dbReference>
<organism evidence="2 3">
    <name type="scientific">Roseivirga pacifica</name>
    <dbReference type="NCBI Taxonomy" id="1267423"/>
    <lineage>
        <taxon>Bacteria</taxon>
        <taxon>Pseudomonadati</taxon>
        <taxon>Bacteroidota</taxon>
        <taxon>Cytophagia</taxon>
        <taxon>Cytophagales</taxon>
        <taxon>Roseivirgaceae</taxon>
        <taxon>Roseivirga</taxon>
    </lineage>
</organism>
<evidence type="ECO:0000313" key="3">
    <source>
        <dbReference type="Proteomes" id="UP000199437"/>
    </source>
</evidence>
<sequence>MELGQIAARKLMNQHGLQDLSETPLELVAAGLGATVVEKPMNSADGRIVFGNRKTLITINSNIEFLGKKRFTLGHEIGHLCMHRDHFLMHNDTDATLEYFKSGNQETEANEFASELIMPEAKFREISDQYEFGPDLLRFLADYFKSSITSVAYRYFKYGNHPICLVYSFANKVKYWMRPDNYDHFIKDCRNLTPPSDSVAAEYFNNGIIYSKNESQQEVWKSTWFELKNWENDSDFSFYEYCIVTPKYNTVLSVIWEE</sequence>
<name>A0A1I0MQ05_9BACT</name>
<dbReference type="RefSeq" id="WP_090256904.1">
    <property type="nucleotide sequence ID" value="NZ_FOIR01000001.1"/>
</dbReference>
<dbReference type="OrthoDB" id="9794834at2"/>
<gene>
    <name evidence="2" type="ORF">SAMN05216290_0602</name>
</gene>
<evidence type="ECO:0000259" key="1">
    <source>
        <dbReference type="Pfam" id="PF06114"/>
    </source>
</evidence>
<dbReference type="STRING" id="1267423.SAMN05216290_0602"/>
<dbReference type="Gene3D" id="1.10.10.2910">
    <property type="match status" value="1"/>
</dbReference>
<accession>A0A1I0MQ05</accession>